<protein>
    <submittedName>
        <fullName evidence="14">Protein toll</fullName>
    </submittedName>
</protein>
<evidence type="ECO:0000256" key="8">
    <source>
        <dbReference type="ARBA" id="ARBA00023136"/>
    </source>
</evidence>
<keyword evidence="5 12" id="KW-0732">Signal</keyword>
<keyword evidence="9" id="KW-0675">Receptor</keyword>
<evidence type="ECO:0000313" key="14">
    <source>
        <dbReference type="EMBL" id="CAG6689121.1"/>
    </source>
</evidence>
<keyword evidence="4 11" id="KW-0812">Transmembrane</keyword>
<dbReference type="Pfam" id="PF01582">
    <property type="entry name" value="TIR"/>
    <property type="match status" value="1"/>
</dbReference>
<dbReference type="SMART" id="SM00364">
    <property type="entry name" value="LRR_BAC"/>
    <property type="match status" value="6"/>
</dbReference>
<dbReference type="SMART" id="SM00255">
    <property type="entry name" value="TIR"/>
    <property type="match status" value="1"/>
</dbReference>
<dbReference type="EMBL" id="HBUF01290437">
    <property type="protein sequence ID" value="CAG6689121.1"/>
    <property type="molecule type" value="Transcribed_RNA"/>
</dbReference>
<dbReference type="GO" id="GO:0005886">
    <property type="term" value="C:plasma membrane"/>
    <property type="evidence" value="ECO:0007669"/>
    <property type="project" value="TreeGrafter"/>
</dbReference>
<dbReference type="Gene3D" id="3.40.50.10140">
    <property type="entry name" value="Toll/interleukin-1 receptor homology (TIR) domain"/>
    <property type="match status" value="1"/>
</dbReference>
<evidence type="ECO:0000256" key="2">
    <source>
        <dbReference type="ARBA" id="ARBA00009634"/>
    </source>
</evidence>
<dbReference type="PANTHER" id="PTHR24365:SF541">
    <property type="entry name" value="PROTEIN TOLL-RELATED"/>
    <property type="match status" value="1"/>
</dbReference>
<organism evidence="14">
    <name type="scientific">Cacopsylla melanoneura</name>
    <dbReference type="NCBI Taxonomy" id="428564"/>
    <lineage>
        <taxon>Eukaryota</taxon>
        <taxon>Metazoa</taxon>
        <taxon>Ecdysozoa</taxon>
        <taxon>Arthropoda</taxon>
        <taxon>Hexapoda</taxon>
        <taxon>Insecta</taxon>
        <taxon>Pterygota</taxon>
        <taxon>Neoptera</taxon>
        <taxon>Paraneoptera</taxon>
        <taxon>Hemiptera</taxon>
        <taxon>Sternorrhyncha</taxon>
        <taxon>Psylloidea</taxon>
        <taxon>Psyllidae</taxon>
        <taxon>Psyllinae</taxon>
        <taxon>Cacopsylla</taxon>
    </lineage>
</organism>
<evidence type="ECO:0000256" key="3">
    <source>
        <dbReference type="ARBA" id="ARBA00022614"/>
    </source>
</evidence>
<evidence type="ECO:0000256" key="7">
    <source>
        <dbReference type="ARBA" id="ARBA00022989"/>
    </source>
</evidence>
<keyword evidence="10" id="KW-0325">Glycoprotein</keyword>
<feature type="domain" description="TIR" evidence="13">
    <location>
        <begin position="948"/>
        <end position="1081"/>
    </location>
</feature>
<dbReference type="PROSITE" id="PS51450">
    <property type="entry name" value="LRR"/>
    <property type="match status" value="7"/>
</dbReference>
<dbReference type="FunFam" id="3.40.50.10140:FF:000026">
    <property type="entry name" value="Toll-like receptor 2"/>
    <property type="match status" value="1"/>
</dbReference>
<dbReference type="InterPro" id="IPR035897">
    <property type="entry name" value="Toll_tir_struct_dom_sf"/>
</dbReference>
<evidence type="ECO:0000256" key="9">
    <source>
        <dbReference type="ARBA" id="ARBA00023170"/>
    </source>
</evidence>
<dbReference type="AlphaFoldDB" id="A0A8D8TI59"/>
<evidence type="ECO:0000256" key="6">
    <source>
        <dbReference type="ARBA" id="ARBA00022737"/>
    </source>
</evidence>
<comment type="similarity">
    <text evidence="2">Belongs to the Toll-like receptor family.</text>
</comment>
<feature type="chain" id="PRO_5034300886" evidence="12">
    <location>
        <begin position="21"/>
        <end position="1101"/>
    </location>
</feature>
<name>A0A8D8TI59_9HEMI</name>
<dbReference type="SMART" id="SM00369">
    <property type="entry name" value="LRR_TYP"/>
    <property type="match status" value="11"/>
</dbReference>
<keyword evidence="7 11" id="KW-1133">Transmembrane helix</keyword>
<accession>A0A8D8TI59</accession>
<evidence type="ECO:0000256" key="5">
    <source>
        <dbReference type="ARBA" id="ARBA00022729"/>
    </source>
</evidence>
<evidence type="ECO:0000256" key="4">
    <source>
        <dbReference type="ARBA" id="ARBA00022692"/>
    </source>
</evidence>
<keyword evidence="8 11" id="KW-0472">Membrane</keyword>
<dbReference type="PRINTS" id="PR01537">
    <property type="entry name" value="INTRLKN1R1F"/>
</dbReference>
<dbReference type="Pfam" id="PF13855">
    <property type="entry name" value="LRR_8"/>
    <property type="match status" value="5"/>
</dbReference>
<dbReference type="GO" id="GO:0038023">
    <property type="term" value="F:signaling receptor activity"/>
    <property type="evidence" value="ECO:0007669"/>
    <property type="project" value="TreeGrafter"/>
</dbReference>
<comment type="subcellular location">
    <subcellularLocation>
        <location evidence="1">Membrane</location>
        <topology evidence="1">Single-pass membrane protein</topology>
    </subcellularLocation>
</comment>
<evidence type="ECO:0000259" key="13">
    <source>
        <dbReference type="PROSITE" id="PS50104"/>
    </source>
</evidence>
<dbReference type="PRINTS" id="PR00019">
    <property type="entry name" value="LEURICHRPT"/>
</dbReference>
<dbReference type="InterPro" id="IPR032675">
    <property type="entry name" value="LRR_dom_sf"/>
</dbReference>
<keyword evidence="3" id="KW-0433">Leucine-rich repeat</keyword>
<proteinExistence type="inferred from homology"/>
<feature type="transmembrane region" description="Helical" evidence="11">
    <location>
        <begin position="897"/>
        <end position="919"/>
    </location>
</feature>
<sequence length="1101" mass="126896">MTMKILVWILLALSLHLNAAESEDQLTCRRSNCACYRLISRETKERIRGDLLNNMMRIYPCAPNTRTQGVHVPFSPSLCRTQFSNNYNYNFPDFTSDIAMRCSHELYRQNLSLSQSLSLRGSNDPDAEVNELLSFPFIELSSSPLSLFIHCLNFNLENISTTNNPLFGLIPKFNPGILRVVRFKGCPVPDEPFETLFNIINATNVQSLKFSFSPSNIILSPPVNITRDLFSNLPSLIELDISDNNISALEPGVFQHLIGLEYLHLSNNKITTLDQDIYKNLTSLTLLAIDNNRLFNLTYDVFTNLPINLISLNISSNNISVLPSGVFDKLSNLKKLDISNNNISVLPNRVFDHLGMMNEIWANGNTFKEFPDHLFSRTNEIKIIYLQYQRPSRAIPEDFLLNVSKFEELRESPIKDVPSYLFWNASNLNTIYLTGHKELVSLPGLLFQDCKELSVLDLSDNGLESLSGYLFMSLKKLSHLNLSRNRFQSIIFFYTFGGITSLEQLNLSHNYITDIPYITNLCRNNERLKNIDFSNNILGIIPKEPFQYVPFYLYRCHALKTIKLSNNRISRIDMEWILNMNGLETLDLRWNNITSIPDYVLSTVSSNMTMDLSYNQIEIVDFTSTPAVSDKKYDSKRRNIILNENPIACNSSNYDLFRFIQGMMVPLETDKSTAIQFETNNINTCKPSNTSINTVDPTKLTCDTVAGCPSSCKCSYSPHYDQMTVNCTSANLTHMPQHLNITLEDKRAIPLNSRKTNRTIKLILRNNSIQDFLKDSPEIYAWVKVLDLSFNKIKDSKDILQHLPRLETLNLSHNHLESLSRDYISKLSVLSPNISSLFLSGNKWKCDCNITDLHNFLSLNKKEIVKDSKEIMCDDLRLYEMEEEDFCPPQNTKYSNIVVVCIVLATLGVLFGLLVACFYKYQHEIKVWLFAHQILLCWVSEEDIDSDKVYDAFVSYNEEDFRFVVKTLIPELEKSFRICHHERDFVPGEFITEQIHEKVSQSRRTIIVLTEHFLKSRWCDLEFRTAHAQAMKDNCARVIILIYGDMPPQEAMPEKMKTYMSMNTYIKWGDKWFWDKLKYALPRLSLRRFGKNSQGPRPPEP</sequence>
<dbReference type="InterPro" id="IPR003591">
    <property type="entry name" value="Leu-rich_rpt_typical-subtyp"/>
</dbReference>
<evidence type="ECO:0000256" key="10">
    <source>
        <dbReference type="ARBA" id="ARBA00023180"/>
    </source>
</evidence>
<keyword evidence="6" id="KW-0677">Repeat</keyword>
<dbReference type="InterPro" id="IPR001611">
    <property type="entry name" value="Leu-rich_rpt"/>
</dbReference>
<dbReference type="InterPro" id="IPR000157">
    <property type="entry name" value="TIR_dom"/>
</dbReference>
<evidence type="ECO:0000256" key="12">
    <source>
        <dbReference type="SAM" id="SignalP"/>
    </source>
</evidence>
<evidence type="ECO:0000256" key="11">
    <source>
        <dbReference type="SAM" id="Phobius"/>
    </source>
</evidence>
<dbReference type="SUPFAM" id="SSF52200">
    <property type="entry name" value="Toll/Interleukin receptor TIR domain"/>
    <property type="match status" value="1"/>
</dbReference>
<dbReference type="PANTHER" id="PTHR24365">
    <property type="entry name" value="TOLL-LIKE RECEPTOR"/>
    <property type="match status" value="1"/>
</dbReference>
<dbReference type="Pfam" id="PF00560">
    <property type="entry name" value="LRR_1"/>
    <property type="match status" value="1"/>
</dbReference>
<reference evidence="14" key="1">
    <citation type="submission" date="2021-05" db="EMBL/GenBank/DDBJ databases">
        <authorList>
            <person name="Alioto T."/>
            <person name="Alioto T."/>
            <person name="Gomez Garrido J."/>
        </authorList>
    </citation>
    <scope>NUCLEOTIDE SEQUENCE</scope>
</reference>
<evidence type="ECO:0000256" key="1">
    <source>
        <dbReference type="ARBA" id="ARBA00004167"/>
    </source>
</evidence>
<dbReference type="Gene3D" id="3.80.10.10">
    <property type="entry name" value="Ribonuclease Inhibitor"/>
    <property type="match status" value="4"/>
</dbReference>
<feature type="signal peptide" evidence="12">
    <location>
        <begin position="1"/>
        <end position="20"/>
    </location>
</feature>
<dbReference type="GO" id="GO:0007165">
    <property type="term" value="P:signal transduction"/>
    <property type="evidence" value="ECO:0007669"/>
    <property type="project" value="InterPro"/>
</dbReference>
<dbReference type="PROSITE" id="PS50104">
    <property type="entry name" value="TIR"/>
    <property type="match status" value="1"/>
</dbReference>
<dbReference type="SUPFAM" id="SSF52058">
    <property type="entry name" value="L domain-like"/>
    <property type="match status" value="2"/>
</dbReference>